<proteinExistence type="inferred from homology"/>
<dbReference type="InterPro" id="IPR036890">
    <property type="entry name" value="HATPase_C_sf"/>
</dbReference>
<dbReference type="Pfam" id="PF08448">
    <property type="entry name" value="PAS_4"/>
    <property type="match status" value="2"/>
</dbReference>
<gene>
    <name evidence="20" type="ORF">QQ91_0003700</name>
</gene>
<evidence type="ECO:0000259" key="17">
    <source>
        <dbReference type="PROSITE" id="PS50112"/>
    </source>
</evidence>
<evidence type="ECO:0000256" key="10">
    <source>
        <dbReference type="ARBA" id="ARBA00023163"/>
    </source>
</evidence>
<dbReference type="SUPFAM" id="SSF52172">
    <property type="entry name" value="CheY-like"/>
    <property type="match status" value="2"/>
</dbReference>
<dbReference type="PROSITE" id="PS50110">
    <property type="entry name" value="RESPONSE_REGULATORY"/>
    <property type="match status" value="2"/>
</dbReference>
<dbReference type="SUPFAM" id="SSF47384">
    <property type="entry name" value="Homodimeric domain of signal transducing histidine kinase"/>
    <property type="match status" value="1"/>
</dbReference>
<dbReference type="InterPro" id="IPR004358">
    <property type="entry name" value="Sig_transdc_His_kin-like_C"/>
</dbReference>
<evidence type="ECO:0000256" key="8">
    <source>
        <dbReference type="ARBA" id="ARBA00023015"/>
    </source>
</evidence>
<keyword evidence="13" id="KW-0175">Coiled coil</keyword>
<feature type="domain" description="Phytochrome chromophore attachment site" evidence="14">
    <location>
        <begin position="582"/>
        <end position="718"/>
    </location>
</feature>
<dbReference type="InterPro" id="IPR003018">
    <property type="entry name" value="GAF"/>
</dbReference>
<dbReference type="InterPro" id="IPR052162">
    <property type="entry name" value="Sensor_kinase/Photoreceptor"/>
</dbReference>
<feature type="domain" description="PAC" evidence="18">
    <location>
        <begin position="948"/>
        <end position="999"/>
    </location>
</feature>
<keyword evidence="10" id="KW-0804">Transcription</keyword>
<dbReference type="SMART" id="SM00091">
    <property type="entry name" value="PAS"/>
    <property type="match status" value="4"/>
</dbReference>
<dbReference type="PROSITE" id="PS50113">
    <property type="entry name" value="PAC"/>
    <property type="match status" value="3"/>
</dbReference>
<dbReference type="CDD" id="cd17546">
    <property type="entry name" value="REC_hyHK_CKI1_RcsC-like"/>
    <property type="match status" value="1"/>
</dbReference>
<dbReference type="InterPro" id="IPR036097">
    <property type="entry name" value="HisK_dim/P_sf"/>
</dbReference>
<dbReference type="Gene3D" id="3.30.450.40">
    <property type="match status" value="1"/>
</dbReference>
<feature type="domain" description="OmpR/PhoB-type" evidence="19">
    <location>
        <begin position="125"/>
        <end position="224"/>
    </location>
</feature>
<evidence type="ECO:0000259" key="14">
    <source>
        <dbReference type="PROSITE" id="PS50046"/>
    </source>
</evidence>
<dbReference type="CDD" id="cd00383">
    <property type="entry name" value="trans_reg_C"/>
    <property type="match status" value="1"/>
</dbReference>
<dbReference type="InterPro" id="IPR036388">
    <property type="entry name" value="WH-like_DNA-bd_sf"/>
</dbReference>
<dbReference type="NCBIfam" id="TIGR00229">
    <property type="entry name" value="sensory_box"/>
    <property type="match status" value="3"/>
</dbReference>
<dbReference type="Gene3D" id="3.30.565.10">
    <property type="entry name" value="Histidine kinase-like ATPase, C-terminal domain"/>
    <property type="match status" value="1"/>
</dbReference>
<sequence length="1384" mass="153866">MRILVVEDEAPVAQAIEALLVSCHYSVDVAADGLAGLEMAEAYRYDLMLLDIGLPRMDGVRLCQQLRTSGIQSPILLLTGQEAEAKAKATALNAGADDYLTKPFDAEELLARIQSLLRRGALQAFPVLRWGSLSLDPSRLQVSYGATLLQLTPKEYSLLEVLLRHAPNILNARTIVEQGWSALEAPGNETVRTHLKKLRKKLKAAGAPEDFIKTLHRQGYRLNPLYGDKAFSPPEQSAATLQMAELKAVNEELRQTLAQLHATQAELQQKNQELQAVQEKLTDRIAERTAELSQREAFLRSIYDGAAQPIFVVAVAETGDFRYVSHNRAAQEMTGIALVDVQGKTPEEVFGPEIGSRFRQHYQQCVQANHCMVFENHFVYQDRPVWFLTTLSPVRDAAGKIDRLVGTVLETSQWKRLDADRKQAEAALYQSEAQLSRILDNVGVAIGELAAYADGTYVHKLISLGCESVYGYSQAEIIGDQELWRSRVLPEDVETVIMPAFERIFAEQSFTIEYRFRDKTDSVRWISETLTSQWDEAAACWQVTTVGIHISDRKQAELALQQKIRQEQLLVDIAQEIRQSLELDQVLHCTVERVREWLACDRVVIFRFRPDWKGDVIMESVGKQWPALQSTTIDDPCFADQFIQPYLQGHVSILRDINQPGLEPCYVDLLQQFQVKASLAVPILLGHDLWGLLITHQCDAPRQWEPAEIELLQRLAIQVGIASQQSELYEQTRDELSARQHMQAVLEASEARFRSLSAAAPIGICQTNADGICLYVNPCWLALSGLSLKDCLGNGWLQAVHPEDRHRLGVIWERVLKGDSDRLPEFRLLTPQGEIRWISAHVASIQSTAGEIVGYVSTHEDITERKQAEQALRESEQRLQAILDHSPAVIYLLDHQNRHLLVNHSYAALLSISAQDLVGKGLQEVWPPEMADRFATQNRAVLETGQLLQIEDTLPLPDGIHSFITVKFPLSDATGTPYALCGISTDITEKKNLEAQFYQAQRLESLGILAGGIAHDLNNMLTPILGMTQVLQMTQRGLDARGIEQLQIIESSAKRGANLVKQILSVTRASQGQQTAVNLAALLQEEIKIVQQSFPKSIEIQVEIPTAGATQPALGKVLADPTYLHQIVMNLYVNARDAMPNGGTLGISAQNVWVDEAMAAQTLDARVGRYALITVTDTGTGITPEVQERMFDPFFTTKPPGQGTGLGLATVRSLVKANQGFVQVVSQVGQGTQFKVYFPQMEDSVPDSDLAGLSPALMSETHEALVLVVEDEEIVRMMLQSFLESHHYRTLLAQDGVEALEQYQQHRSEIQLVLSDLMMPNMDGFTLIRRLKAMDPAVYIVALSGVPTHEATALAAGASSFLAKPFDLETLLSHISTCFTSMRA</sequence>
<dbReference type="SMART" id="SM00065">
    <property type="entry name" value="GAF"/>
    <property type="match status" value="1"/>
</dbReference>
<evidence type="ECO:0000256" key="11">
    <source>
        <dbReference type="PROSITE-ProRule" id="PRU00169"/>
    </source>
</evidence>
<dbReference type="Pfam" id="PF02518">
    <property type="entry name" value="HATPase_c"/>
    <property type="match status" value="1"/>
</dbReference>
<dbReference type="RefSeq" id="WP_166280197.1">
    <property type="nucleotide sequence ID" value="NZ_JTHE03000024.1"/>
</dbReference>
<dbReference type="SMART" id="SM00862">
    <property type="entry name" value="Trans_reg_C"/>
    <property type="match status" value="1"/>
</dbReference>
<feature type="domain" description="PAC" evidence="18">
    <location>
        <begin position="510"/>
        <end position="562"/>
    </location>
</feature>
<dbReference type="Pfam" id="PF00486">
    <property type="entry name" value="Trans_reg_C"/>
    <property type="match status" value="1"/>
</dbReference>
<comment type="similarity">
    <text evidence="2">In the N-terminal section; belongs to the phytochrome family.</text>
</comment>
<dbReference type="CDD" id="cd00082">
    <property type="entry name" value="HisKA"/>
    <property type="match status" value="1"/>
</dbReference>
<keyword evidence="5" id="KW-0808">Transferase</keyword>
<evidence type="ECO:0000313" key="21">
    <source>
        <dbReference type="Proteomes" id="UP000031561"/>
    </source>
</evidence>
<feature type="domain" description="Histidine kinase" evidence="15">
    <location>
        <begin position="1012"/>
        <end position="1242"/>
    </location>
</feature>
<name>A0ABD4T038_9CYAN</name>
<evidence type="ECO:0000256" key="4">
    <source>
        <dbReference type="ARBA" id="ARBA00022553"/>
    </source>
</evidence>
<accession>A0ABD4T038</accession>
<dbReference type="InterPro" id="IPR000700">
    <property type="entry name" value="PAS-assoc_C"/>
</dbReference>
<evidence type="ECO:0000256" key="5">
    <source>
        <dbReference type="ARBA" id="ARBA00022679"/>
    </source>
</evidence>
<dbReference type="SMART" id="SM00086">
    <property type="entry name" value="PAC"/>
    <property type="match status" value="2"/>
</dbReference>
<dbReference type="Pfam" id="PF00072">
    <property type="entry name" value="Response_reg"/>
    <property type="match status" value="2"/>
</dbReference>
<feature type="domain" description="PAS" evidence="17">
    <location>
        <begin position="295"/>
        <end position="369"/>
    </location>
</feature>
<dbReference type="InterPro" id="IPR011006">
    <property type="entry name" value="CheY-like_superfamily"/>
</dbReference>
<comment type="catalytic activity">
    <reaction evidence="1">
        <text>ATP + protein L-histidine = ADP + protein N-phospho-L-histidine.</text>
        <dbReference type="EC" id="2.7.13.3"/>
    </reaction>
</comment>
<keyword evidence="4 11" id="KW-0597">Phosphoprotein</keyword>
<dbReference type="InterPro" id="IPR001610">
    <property type="entry name" value="PAC"/>
</dbReference>
<dbReference type="PROSITE" id="PS50112">
    <property type="entry name" value="PAS"/>
    <property type="match status" value="3"/>
</dbReference>
<dbReference type="PRINTS" id="PR00344">
    <property type="entry name" value="BCTRLSENSOR"/>
</dbReference>
<dbReference type="PROSITE" id="PS50109">
    <property type="entry name" value="HIS_KIN"/>
    <property type="match status" value="1"/>
</dbReference>
<feature type="domain" description="PAS" evidence="17">
    <location>
        <begin position="749"/>
        <end position="819"/>
    </location>
</feature>
<evidence type="ECO:0000259" key="18">
    <source>
        <dbReference type="PROSITE" id="PS50113"/>
    </source>
</evidence>
<evidence type="ECO:0000256" key="6">
    <source>
        <dbReference type="ARBA" id="ARBA00022777"/>
    </source>
</evidence>
<evidence type="ECO:0000259" key="15">
    <source>
        <dbReference type="PROSITE" id="PS50109"/>
    </source>
</evidence>
<feature type="domain" description="PAC" evidence="18">
    <location>
        <begin position="822"/>
        <end position="874"/>
    </location>
</feature>
<evidence type="ECO:0000256" key="2">
    <source>
        <dbReference type="ARBA" id="ARBA00006402"/>
    </source>
</evidence>
<dbReference type="PROSITE" id="PS51755">
    <property type="entry name" value="OMPR_PHOB"/>
    <property type="match status" value="1"/>
</dbReference>
<feature type="modified residue" description="4-aspartylphosphate" evidence="11">
    <location>
        <position position="51"/>
    </location>
</feature>
<evidence type="ECO:0000256" key="7">
    <source>
        <dbReference type="ARBA" id="ARBA00023012"/>
    </source>
</evidence>
<dbReference type="PANTHER" id="PTHR43304:SF1">
    <property type="entry name" value="PAC DOMAIN-CONTAINING PROTEIN"/>
    <property type="match status" value="1"/>
</dbReference>
<dbReference type="GO" id="GO:0000160">
    <property type="term" value="P:phosphorelay signal transduction system"/>
    <property type="evidence" value="ECO:0007669"/>
    <property type="project" value="UniProtKB-KW"/>
</dbReference>
<evidence type="ECO:0000256" key="12">
    <source>
        <dbReference type="PROSITE-ProRule" id="PRU01091"/>
    </source>
</evidence>
<dbReference type="PROSITE" id="PS50046">
    <property type="entry name" value="PHYTOCHROME_2"/>
    <property type="match status" value="1"/>
</dbReference>
<dbReference type="GO" id="GO:0003677">
    <property type="term" value="F:DNA binding"/>
    <property type="evidence" value="ECO:0007669"/>
    <property type="project" value="UniProtKB-UniRule"/>
</dbReference>
<dbReference type="SUPFAM" id="SSF55874">
    <property type="entry name" value="ATPase domain of HSP90 chaperone/DNA topoisomerase II/histidine kinase"/>
    <property type="match status" value="1"/>
</dbReference>
<dbReference type="InterPro" id="IPR003661">
    <property type="entry name" value="HisK_dim/P_dom"/>
</dbReference>
<feature type="modified residue" description="4-aspartylphosphate" evidence="11">
    <location>
        <position position="1316"/>
    </location>
</feature>
<dbReference type="SMART" id="SM00388">
    <property type="entry name" value="HisKA"/>
    <property type="match status" value="1"/>
</dbReference>
<dbReference type="InterPro" id="IPR013655">
    <property type="entry name" value="PAS_fold_3"/>
</dbReference>
<dbReference type="InterPro" id="IPR001867">
    <property type="entry name" value="OmpR/PhoB-type_DNA-bd"/>
</dbReference>
<dbReference type="InterPro" id="IPR005467">
    <property type="entry name" value="His_kinase_dom"/>
</dbReference>
<dbReference type="EMBL" id="JTHE03000024">
    <property type="protein sequence ID" value="MCM1981937.1"/>
    <property type="molecule type" value="Genomic_DNA"/>
</dbReference>
<dbReference type="InterPro" id="IPR001789">
    <property type="entry name" value="Sig_transdc_resp-reg_receiver"/>
</dbReference>
<dbReference type="SMART" id="SM00387">
    <property type="entry name" value="HATPase_c"/>
    <property type="match status" value="1"/>
</dbReference>
<keyword evidence="9 12" id="KW-0238">DNA-binding</keyword>
<dbReference type="Pfam" id="PF08447">
    <property type="entry name" value="PAS_3"/>
    <property type="match status" value="2"/>
</dbReference>
<dbReference type="SMART" id="SM00448">
    <property type="entry name" value="REC"/>
    <property type="match status" value="2"/>
</dbReference>
<keyword evidence="8" id="KW-0805">Transcription regulation</keyword>
<dbReference type="SUPFAM" id="SSF55785">
    <property type="entry name" value="PYP-like sensor domain (PAS domain)"/>
    <property type="match status" value="4"/>
</dbReference>
<dbReference type="Gene3D" id="1.10.10.10">
    <property type="entry name" value="Winged helix-like DNA-binding domain superfamily/Winged helix DNA-binding domain"/>
    <property type="match status" value="1"/>
</dbReference>
<dbReference type="InterPro" id="IPR016132">
    <property type="entry name" value="Phyto_chromo_attachment"/>
</dbReference>
<keyword evidence="7" id="KW-0902">Two-component regulatory system</keyword>
<dbReference type="InterPro" id="IPR003594">
    <property type="entry name" value="HATPase_dom"/>
</dbReference>
<dbReference type="PANTHER" id="PTHR43304">
    <property type="entry name" value="PHYTOCHROME-LIKE PROTEIN CPH1"/>
    <property type="match status" value="1"/>
</dbReference>
<evidence type="ECO:0000256" key="13">
    <source>
        <dbReference type="SAM" id="Coils"/>
    </source>
</evidence>
<dbReference type="Gene3D" id="1.10.287.130">
    <property type="match status" value="1"/>
</dbReference>
<feature type="coiled-coil region" evidence="13">
    <location>
        <begin position="236"/>
        <end position="291"/>
    </location>
</feature>
<dbReference type="Pfam" id="PF00512">
    <property type="entry name" value="HisKA"/>
    <property type="match status" value="1"/>
</dbReference>
<dbReference type="Proteomes" id="UP000031561">
    <property type="component" value="Unassembled WGS sequence"/>
</dbReference>
<dbReference type="Gene3D" id="3.30.450.20">
    <property type="entry name" value="PAS domain"/>
    <property type="match status" value="4"/>
</dbReference>
<comment type="caution">
    <text evidence="20">The sequence shown here is derived from an EMBL/GenBank/DDBJ whole genome shotgun (WGS) entry which is preliminary data.</text>
</comment>
<dbReference type="EC" id="2.7.13.3" evidence="3"/>
<dbReference type="SUPFAM" id="SSF55781">
    <property type="entry name" value="GAF domain-like"/>
    <property type="match status" value="1"/>
</dbReference>
<evidence type="ECO:0000256" key="3">
    <source>
        <dbReference type="ARBA" id="ARBA00012438"/>
    </source>
</evidence>
<dbReference type="CDD" id="cd00130">
    <property type="entry name" value="PAS"/>
    <property type="match status" value="4"/>
</dbReference>
<reference evidence="20 21" key="1">
    <citation type="journal article" date="2015" name="Genome Announc.">
        <title>Draft Genome Sequence of Filamentous Marine Cyanobacterium Lyngbya confervoides Strain BDU141951.</title>
        <authorList>
            <person name="Chandrababunaidu M.M."/>
            <person name="Sen D."/>
            <person name="Tripathy S."/>
        </authorList>
    </citation>
    <scope>NUCLEOTIDE SEQUENCE [LARGE SCALE GENOMIC DNA]</scope>
    <source>
        <strain evidence="20 21">BDU141951</strain>
    </source>
</reference>
<dbReference type="InterPro" id="IPR029016">
    <property type="entry name" value="GAF-like_dom_sf"/>
</dbReference>
<keyword evidence="21" id="KW-1185">Reference proteome</keyword>
<feature type="domain" description="Response regulatory" evidence="16">
    <location>
        <begin position="1265"/>
        <end position="1379"/>
    </location>
</feature>
<evidence type="ECO:0000256" key="1">
    <source>
        <dbReference type="ARBA" id="ARBA00000085"/>
    </source>
</evidence>
<dbReference type="Gene3D" id="3.40.50.2300">
    <property type="match status" value="2"/>
</dbReference>
<feature type="DNA-binding region" description="OmpR/PhoB-type" evidence="12">
    <location>
        <begin position="125"/>
        <end position="224"/>
    </location>
</feature>
<feature type="domain" description="PAS" evidence="17">
    <location>
        <begin position="875"/>
        <end position="945"/>
    </location>
</feature>
<evidence type="ECO:0000256" key="9">
    <source>
        <dbReference type="ARBA" id="ARBA00023125"/>
    </source>
</evidence>
<evidence type="ECO:0000313" key="20">
    <source>
        <dbReference type="EMBL" id="MCM1981937.1"/>
    </source>
</evidence>
<dbReference type="InterPro" id="IPR000014">
    <property type="entry name" value="PAS"/>
</dbReference>
<dbReference type="InterPro" id="IPR035965">
    <property type="entry name" value="PAS-like_dom_sf"/>
</dbReference>
<feature type="domain" description="Response regulatory" evidence="16">
    <location>
        <begin position="2"/>
        <end position="117"/>
    </location>
</feature>
<dbReference type="Pfam" id="PF01590">
    <property type="entry name" value="GAF"/>
    <property type="match status" value="1"/>
</dbReference>
<dbReference type="GO" id="GO:0004673">
    <property type="term" value="F:protein histidine kinase activity"/>
    <property type="evidence" value="ECO:0007669"/>
    <property type="project" value="UniProtKB-EC"/>
</dbReference>
<organism evidence="20 21">
    <name type="scientific">Lyngbya confervoides BDU141951</name>
    <dbReference type="NCBI Taxonomy" id="1574623"/>
    <lineage>
        <taxon>Bacteria</taxon>
        <taxon>Bacillati</taxon>
        <taxon>Cyanobacteriota</taxon>
        <taxon>Cyanophyceae</taxon>
        <taxon>Oscillatoriophycideae</taxon>
        <taxon>Oscillatoriales</taxon>
        <taxon>Microcoleaceae</taxon>
        <taxon>Lyngbya</taxon>
    </lineage>
</organism>
<evidence type="ECO:0000259" key="19">
    <source>
        <dbReference type="PROSITE" id="PS51755"/>
    </source>
</evidence>
<dbReference type="InterPro" id="IPR013656">
    <property type="entry name" value="PAS_4"/>
</dbReference>
<evidence type="ECO:0000259" key="16">
    <source>
        <dbReference type="PROSITE" id="PS50110"/>
    </source>
</evidence>
<keyword evidence="6" id="KW-0418">Kinase</keyword>
<protein>
    <recommendedName>
        <fullName evidence="3">histidine kinase</fullName>
        <ecNumber evidence="3">2.7.13.3</ecNumber>
    </recommendedName>
</protein>